<dbReference type="EMBL" id="QSUC01000010">
    <property type="protein sequence ID" value="RGN10564.1"/>
    <property type="molecule type" value="Genomic_DNA"/>
</dbReference>
<dbReference type="InterPro" id="IPR050351">
    <property type="entry name" value="BphY/WalK/GraS-like"/>
</dbReference>
<dbReference type="SUPFAM" id="SSF47384">
    <property type="entry name" value="Homodimeric domain of signal transducing histidine kinase"/>
    <property type="match status" value="1"/>
</dbReference>
<dbReference type="PANTHER" id="PTHR45453">
    <property type="entry name" value="PHOSPHATE REGULON SENSOR PROTEIN PHOR"/>
    <property type="match status" value="1"/>
</dbReference>
<dbReference type="InterPro" id="IPR004358">
    <property type="entry name" value="Sig_transdc_His_kin-like_C"/>
</dbReference>
<comment type="catalytic activity">
    <reaction evidence="1">
        <text>ATP + protein L-histidine = ADP + protein N-phospho-L-histidine.</text>
        <dbReference type="EC" id="2.7.13.3"/>
    </reaction>
</comment>
<keyword evidence="6" id="KW-0902">Two-component regulatory system</keyword>
<dbReference type="GO" id="GO:0004721">
    <property type="term" value="F:phosphoprotein phosphatase activity"/>
    <property type="evidence" value="ECO:0007669"/>
    <property type="project" value="TreeGrafter"/>
</dbReference>
<dbReference type="InterPro" id="IPR036890">
    <property type="entry name" value="HATPase_C_sf"/>
</dbReference>
<accession>A0AA92T499</accession>
<comment type="caution">
    <text evidence="9">The sequence shown here is derived from an EMBL/GenBank/DDBJ whole genome shotgun (WGS) entry which is preliminary data.</text>
</comment>
<keyword evidence="3" id="KW-0597">Phosphoprotein</keyword>
<dbReference type="SMART" id="SM00387">
    <property type="entry name" value="HATPase_c"/>
    <property type="match status" value="1"/>
</dbReference>
<evidence type="ECO:0000256" key="6">
    <source>
        <dbReference type="ARBA" id="ARBA00023012"/>
    </source>
</evidence>
<feature type="transmembrane region" description="Helical" evidence="7">
    <location>
        <begin position="230"/>
        <end position="255"/>
    </location>
</feature>
<dbReference type="FunFam" id="3.30.565.10:FF:000006">
    <property type="entry name" value="Sensor histidine kinase WalK"/>
    <property type="match status" value="1"/>
</dbReference>
<dbReference type="Pfam" id="PF02518">
    <property type="entry name" value="HATPase_c"/>
    <property type="match status" value="1"/>
</dbReference>
<proteinExistence type="predicted"/>
<feature type="transmembrane region" description="Helical" evidence="7">
    <location>
        <begin position="23"/>
        <end position="43"/>
    </location>
</feature>
<dbReference type="PROSITE" id="PS50109">
    <property type="entry name" value="HIS_KIN"/>
    <property type="match status" value="1"/>
</dbReference>
<evidence type="ECO:0000256" key="7">
    <source>
        <dbReference type="SAM" id="Phobius"/>
    </source>
</evidence>
<dbReference type="Proteomes" id="UP000261245">
    <property type="component" value="Unassembled WGS sequence"/>
</dbReference>
<dbReference type="CDD" id="cd00075">
    <property type="entry name" value="HATPase"/>
    <property type="match status" value="1"/>
</dbReference>
<dbReference type="GO" id="GO:0005886">
    <property type="term" value="C:plasma membrane"/>
    <property type="evidence" value="ECO:0007669"/>
    <property type="project" value="TreeGrafter"/>
</dbReference>
<sequence>MVKSLYLCIEKRKNDMNRRIKQVWLLAILSSFLLIGLQTYWLYNSVTYSMGEMGKKNAEKAEQAIVTYLTNIGAEVKEKSHIGYVVTAYFSDFKRPCTTICSPLDTDTIIGGVVYSKPGFGNVMEKRDTFDLRETDSNNSFDCLNTYITYQLTRFDKAHFDRFISRKLGNDFIGAEMKTGKHRLWQTRIVEPPTLFHHEMLVEVPFNPIQYQSMQMRMQVPMLPILKGMMWQMIGSLLVTIMLLLSIAYLIKVMLLQKKVDKMRSDFVHTMIHELKRPVQTLKMCVSVFSAQKTDEKDENALIMETVREESDNLTAYLAKLREVIRAEEHIPLQITSFDIHAALQNLVAVYRKNKQKEVNVSFDYQRTSDRMMGDRDQLLNVVSNLMENSVKYSGDIVNIHVACRDTEKEEVMISVSDNGIGISSDEQQRVWTKFYRSNAYPDMMQPGIGLGLSFVDMIVKAHGGRKMMQSEVGKGTRISIVIPQHS</sequence>
<dbReference type="InterPro" id="IPR003661">
    <property type="entry name" value="HisK_dim/P_dom"/>
</dbReference>
<dbReference type="SUPFAM" id="SSF55874">
    <property type="entry name" value="ATPase domain of HSP90 chaperone/DNA topoisomerase II/histidine kinase"/>
    <property type="match status" value="1"/>
</dbReference>
<dbReference type="InterPro" id="IPR005467">
    <property type="entry name" value="His_kinase_dom"/>
</dbReference>
<dbReference type="PANTHER" id="PTHR45453:SF1">
    <property type="entry name" value="PHOSPHATE REGULON SENSOR PROTEIN PHOR"/>
    <property type="match status" value="1"/>
</dbReference>
<evidence type="ECO:0000313" key="10">
    <source>
        <dbReference type="Proteomes" id="UP000261245"/>
    </source>
</evidence>
<evidence type="ECO:0000256" key="4">
    <source>
        <dbReference type="ARBA" id="ARBA00022679"/>
    </source>
</evidence>
<evidence type="ECO:0000256" key="5">
    <source>
        <dbReference type="ARBA" id="ARBA00022777"/>
    </source>
</evidence>
<keyword evidence="7" id="KW-0812">Transmembrane</keyword>
<dbReference type="GO" id="GO:0016036">
    <property type="term" value="P:cellular response to phosphate starvation"/>
    <property type="evidence" value="ECO:0007669"/>
    <property type="project" value="TreeGrafter"/>
</dbReference>
<reference evidence="9 10" key="1">
    <citation type="submission" date="2018-08" db="EMBL/GenBank/DDBJ databases">
        <title>A genome reference for cultivated species of the human gut microbiota.</title>
        <authorList>
            <person name="Zou Y."/>
            <person name="Xue W."/>
            <person name="Luo G."/>
        </authorList>
    </citation>
    <scope>NUCLEOTIDE SEQUENCE [LARGE SCALE GENOMIC DNA]</scope>
    <source>
        <strain evidence="9 10">OM06-11</strain>
    </source>
</reference>
<dbReference type="SMART" id="SM00388">
    <property type="entry name" value="HisKA"/>
    <property type="match status" value="1"/>
</dbReference>
<evidence type="ECO:0000313" key="9">
    <source>
        <dbReference type="EMBL" id="RGN10564.1"/>
    </source>
</evidence>
<dbReference type="GO" id="GO:0000155">
    <property type="term" value="F:phosphorelay sensor kinase activity"/>
    <property type="evidence" value="ECO:0007669"/>
    <property type="project" value="InterPro"/>
</dbReference>
<keyword evidence="7" id="KW-1133">Transmembrane helix</keyword>
<gene>
    <name evidence="9" type="ORF">DXB80_05820</name>
</gene>
<evidence type="ECO:0000256" key="3">
    <source>
        <dbReference type="ARBA" id="ARBA00022553"/>
    </source>
</evidence>
<feature type="domain" description="Histidine kinase" evidence="8">
    <location>
        <begin position="270"/>
        <end position="487"/>
    </location>
</feature>
<evidence type="ECO:0000256" key="1">
    <source>
        <dbReference type="ARBA" id="ARBA00000085"/>
    </source>
</evidence>
<keyword evidence="4" id="KW-0808">Transferase</keyword>
<organism evidence="9 10">
    <name type="scientific">Segatella copri</name>
    <dbReference type="NCBI Taxonomy" id="165179"/>
    <lineage>
        <taxon>Bacteria</taxon>
        <taxon>Pseudomonadati</taxon>
        <taxon>Bacteroidota</taxon>
        <taxon>Bacteroidia</taxon>
        <taxon>Bacteroidales</taxon>
        <taxon>Prevotellaceae</taxon>
        <taxon>Segatella</taxon>
    </lineage>
</organism>
<evidence type="ECO:0000259" key="8">
    <source>
        <dbReference type="PROSITE" id="PS50109"/>
    </source>
</evidence>
<evidence type="ECO:0000256" key="2">
    <source>
        <dbReference type="ARBA" id="ARBA00012438"/>
    </source>
</evidence>
<dbReference type="CDD" id="cd00082">
    <property type="entry name" value="HisKA"/>
    <property type="match status" value="1"/>
</dbReference>
<keyword evidence="5 9" id="KW-0418">Kinase</keyword>
<keyword evidence="7" id="KW-0472">Membrane</keyword>
<dbReference type="EC" id="2.7.13.3" evidence="2"/>
<dbReference type="Gene3D" id="3.30.565.10">
    <property type="entry name" value="Histidine kinase-like ATPase, C-terminal domain"/>
    <property type="match status" value="1"/>
</dbReference>
<dbReference type="PRINTS" id="PR00344">
    <property type="entry name" value="BCTRLSENSOR"/>
</dbReference>
<dbReference type="Gene3D" id="1.10.287.130">
    <property type="match status" value="1"/>
</dbReference>
<dbReference type="InterPro" id="IPR003594">
    <property type="entry name" value="HATPase_dom"/>
</dbReference>
<dbReference type="AlphaFoldDB" id="A0AA92T499"/>
<dbReference type="InterPro" id="IPR036097">
    <property type="entry name" value="HisK_dim/P_sf"/>
</dbReference>
<name>A0AA92T499_9BACT</name>
<protein>
    <recommendedName>
        <fullName evidence="2">histidine kinase</fullName>
        <ecNumber evidence="2">2.7.13.3</ecNumber>
    </recommendedName>
</protein>